<protein>
    <submittedName>
        <fullName evidence="1">Uncharacterized protein</fullName>
    </submittedName>
</protein>
<dbReference type="Proteomes" id="UP000708208">
    <property type="component" value="Unassembled WGS sequence"/>
</dbReference>
<reference evidence="1" key="1">
    <citation type="submission" date="2021-06" db="EMBL/GenBank/DDBJ databases">
        <authorList>
            <person name="Hodson N. C."/>
            <person name="Mongue J. A."/>
            <person name="Jaron S. K."/>
        </authorList>
    </citation>
    <scope>NUCLEOTIDE SEQUENCE</scope>
</reference>
<accession>A0A8J2KVT7</accession>
<proteinExistence type="predicted"/>
<evidence type="ECO:0000313" key="2">
    <source>
        <dbReference type="Proteomes" id="UP000708208"/>
    </source>
</evidence>
<gene>
    <name evidence="1" type="ORF">AFUS01_LOCUS30497</name>
</gene>
<name>A0A8J2KVT7_9HEXA</name>
<feature type="non-terminal residue" evidence="1">
    <location>
        <position position="1"/>
    </location>
</feature>
<comment type="caution">
    <text evidence="1">The sequence shown here is derived from an EMBL/GenBank/DDBJ whole genome shotgun (WGS) entry which is preliminary data.</text>
</comment>
<keyword evidence="2" id="KW-1185">Reference proteome</keyword>
<dbReference type="EMBL" id="CAJVCH010468683">
    <property type="protein sequence ID" value="CAG7820089.1"/>
    <property type="molecule type" value="Genomic_DNA"/>
</dbReference>
<sequence>KLEKTEKGFKTG</sequence>
<organism evidence="1 2">
    <name type="scientific">Allacma fusca</name>
    <dbReference type="NCBI Taxonomy" id="39272"/>
    <lineage>
        <taxon>Eukaryota</taxon>
        <taxon>Metazoa</taxon>
        <taxon>Ecdysozoa</taxon>
        <taxon>Arthropoda</taxon>
        <taxon>Hexapoda</taxon>
        <taxon>Collembola</taxon>
        <taxon>Symphypleona</taxon>
        <taxon>Sminthuridae</taxon>
        <taxon>Allacma</taxon>
    </lineage>
</organism>
<evidence type="ECO:0000313" key="1">
    <source>
        <dbReference type="EMBL" id="CAG7820089.1"/>
    </source>
</evidence>